<dbReference type="AlphaFoldDB" id="A0AAD6XJI7"/>
<dbReference type="EMBL" id="JARJCN010000091">
    <property type="protein sequence ID" value="KAJ7075674.1"/>
    <property type="molecule type" value="Genomic_DNA"/>
</dbReference>
<name>A0AAD6XJI7_9AGAR</name>
<proteinExistence type="predicted"/>
<keyword evidence="3" id="KW-1185">Reference proteome</keyword>
<sequence>MQYGPQSPVSPGGPHPSSFPDPHRVYGGISGPPPPPPHLYYPPWNFMPVPGPPPSAFRPTVDGWYMSQHAPPPIHAPSHSTSSPTLLSTPSSNGNTLPPMDTWVHDFWKGRFAPFPGTTSLPSLFKKSHSRGVKIMAPYEPATRSPGPSQRHPPHSMIENSPKPAETETKTKTKTEKETDGELDKYIYLSPSIFKTSKTNRMHSECFPRYPRSRVSIIFSDFCHLQ</sequence>
<evidence type="ECO:0000313" key="3">
    <source>
        <dbReference type="Proteomes" id="UP001222325"/>
    </source>
</evidence>
<organism evidence="2 3">
    <name type="scientific">Mycena belliarum</name>
    <dbReference type="NCBI Taxonomy" id="1033014"/>
    <lineage>
        <taxon>Eukaryota</taxon>
        <taxon>Fungi</taxon>
        <taxon>Dikarya</taxon>
        <taxon>Basidiomycota</taxon>
        <taxon>Agaricomycotina</taxon>
        <taxon>Agaricomycetes</taxon>
        <taxon>Agaricomycetidae</taxon>
        <taxon>Agaricales</taxon>
        <taxon>Marasmiineae</taxon>
        <taxon>Mycenaceae</taxon>
        <taxon>Mycena</taxon>
    </lineage>
</organism>
<comment type="caution">
    <text evidence="2">The sequence shown here is derived from an EMBL/GenBank/DDBJ whole genome shotgun (WGS) entry which is preliminary data.</text>
</comment>
<feature type="compositionally biased region" description="Basic and acidic residues" evidence="1">
    <location>
        <begin position="165"/>
        <end position="181"/>
    </location>
</feature>
<protein>
    <submittedName>
        <fullName evidence="2">Uncharacterized protein</fullName>
    </submittedName>
</protein>
<gene>
    <name evidence="2" type="ORF">B0H15DRAFT_652388</name>
</gene>
<feature type="region of interest" description="Disordered" evidence="1">
    <location>
        <begin position="1"/>
        <end position="32"/>
    </location>
</feature>
<accession>A0AAD6XJI7</accession>
<feature type="compositionally biased region" description="Low complexity" evidence="1">
    <location>
        <begin position="76"/>
        <end position="92"/>
    </location>
</feature>
<feature type="region of interest" description="Disordered" evidence="1">
    <location>
        <begin position="68"/>
        <end position="94"/>
    </location>
</feature>
<reference evidence="2" key="1">
    <citation type="submission" date="2023-03" db="EMBL/GenBank/DDBJ databases">
        <title>Massive genome expansion in bonnet fungi (Mycena s.s.) driven by repeated elements and novel gene families across ecological guilds.</title>
        <authorList>
            <consortium name="Lawrence Berkeley National Laboratory"/>
            <person name="Harder C.B."/>
            <person name="Miyauchi S."/>
            <person name="Viragh M."/>
            <person name="Kuo A."/>
            <person name="Thoen E."/>
            <person name="Andreopoulos B."/>
            <person name="Lu D."/>
            <person name="Skrede I."/>
            <person name="Drula E."/>
            <person name="Henrissat B."/>
            <person name="Morin E."/>
            <person name="Kohler A."/>
            <person name="Barry K."/>
            <person name="LaButti K."/>
            <person name="Morin E."/>
            <person name="Salamov A."/>
            <person name="Lipzen A."/>
            <person name="Mereny Z."/>
            <person name="Hegedus B."/>
            <person name="Baldrian P."/>
            <person name="Stursova M."/>
            <person name="Weitz H."/>
            <person name="Taylor A."/>
            <person name="Grigoriev I.V."/>
            <person name="Nagy L.G."/>
            <person name="Martin F."/>
            <person name="Kauserud H."/>
        </authorList>
    </citation>
    <scope>NUCLEOTIDE SEQUENCE</scope>
    <source>
        <strain evidence="2">CBHHK173m</strain>
    </source>
</reference>
<evidence type="ECO:0000313" key="2">
    <source>
        <dbReference type="EMBL" id="KAJ7075674.1"/>
    </source>
</evidence>
<dbReference type="Proteomes" id="UP001222325">
    <property type="component" value="Unassembled WGS sequence"/>
</dbReference>
<feature type="compositionally biased region" description="Low complexity" evidence="1">
    <location>
        <begin position="1"/>
        <end position="10"/>
    </location>
</feature>
<feature type="region of interest" description="Disordered" evidence="1">
    <location>
        <begin position="139"/>
        <end position="181"/>
    </location>
</feature>
<evidence type="ECO:0000256" key="1">
    <source>
        <dbReference type="SAM" id="MobiDB-lite"/>
    </source>
</evidence>